<reference evidence="2 3" key="1">
    <citation type="submission" date="2016-03" db="EMBL/GenBank/DDBJ databases">
        <title>Comparative genomics of the ectomycorrhizal sister species Rhizopogon vinicolor and Rhizopogon vesiculosus (Basidiomycota: Boletales) reveals a divergence of the mating type B locus.</title>
        <authorList>
            <person name="Mujic A.B."/>
            <person name="Kuo A."/>
            <person name="Tritt A."/>
            <person name="Lipzen A."/>
            <person name="Chen C."/>
            <person name="Johnson J."/>
            <person name="Sharma A."/>
            <person name="Barry K."/>
            <person name="Grigoriev I.V."/>
            <person name="Spatafora J.W."/>
        </authorList>
    </citation>
    <scope>NUCLEOTIDE SEQUENCE [LARGE SCALE GENOMIC DNA]</scope>
    <source>
        <strain evidence="2 3">AM-OR11-056</strain>
    </source>
</reference>
<dbReference type="AlphaFoldDB" id="A0A1J8Q402"/>
<dbReference type="Proteomes" id="UP000183567">
    <property type="component" value="Unassembled WGS sequence"/>
</dbReference>
<evidence type="ECO:0000256" key="1">
    <source>
        <dbReference type="SAM" id="MobiDB-lite"/>
    </source>
</evidence>
<organism evidence="2 3">
    <name type="scientific">Rhizopogon vesiculosus</name>
    <dbReference type="NCBI Taxonomy" id="180088"/>
    <lineage>
        <taxon>Eukaryota</taxon>
        <taxon>Fungi</taxon>
        <taxon>Dikarya</taxon>
        <taxon>Basidiomycota</taxon>
        <taxon>Agaricomycotina</taxon>
        <taxon>Agaricomycetes</taxon>
        <taxon>Agaricomycetidae</taxon>
        <taxon>Boletales</taxon>
        <taxon>Suillineae</taxon>
        <taxon>Rhizopogonaceae</taxon>
        <taxon>Rhizopogon</taxon>
    </lineage>
</organism>
<feature type="compositionally biased region" description="Low complexity" evidence="1">
    <location>
        <begin position="27"/>
        <end position="36"/>
    </location>
</feature>
<dbReference type="OrthoDB" id="1112980at2759"/>
<evidence type="ECO:0000313" key="2">
    <source>
        <dbReference type="EMBL" id="OJA07992.1"/>
    </source>
</evidence>
<name>A0A1J8Q402_9AGAM</name>
<protein>
    <submittedName>
        <fullName evidence="2">Uncharacterized protein</fullName>
    </submittedName>
</protein>
<comment type="caution">
    <text evidence="2">The sequence shown here is derived from an EMBL/GenBank/DDBJ whole genome shotgun (WGS) entry which is preliminary data.</text>
</comment>
<feature type="compositionally biased region" description="Basic and acidic residues" evidence="1">
    <location>
        <begin position="1"/>
        <end position="15"/>
    </location>
</feature>
<feature type="region of interest" description="Disordered" evidence="1">
    <location>
        <begin position="74"/>
        <end position="161"/>
    </location>
</feature>
<dbReference type="EMBL" id="LVVM01006478">
    <property type="protein sequence ID" value="OJA07992.1"/>
    <property type="molecule type" value="Genomic_DNA"/>
</dbReference>
<feature type="compositionally biased region" description="Basic and acidic residues" evidence="1">
    <location>
        <begin position="96"/>
        <end position="105"/>
    </location>
</feature>
<gene>
    <name evidence="2" type="ORF">AZE42_01072</name>
</gene>
<feature type="compositionally biased region" description="Polar residues" evidence="1">
    <location>
        <begin position="75"/>
        <end position="89"/>
    </location>
</feature>
<dbReference type="STRING" id="180088.A0A1J8Q402"/>
<feature type="compositionally biased region" description="Low complexity" evidence="1">
    <location>
        <begin position="115"/>
        <end position="126"/>
    </location>
</feature>
<sequence length="161" mass="17480">MSHSKLEVEDEEKRQQRIGNLLEHLNSSSSPKNTSSGAVSPTFDFGDRKTYPVDPPSELLARIQDFLPRLKAENDSLTQRIRDNPSSNLGLGVLETRPKHSHSDDDGPESESASEDSSSLSTSSAESDSEDVSNSDSSSGSSMRIEAIATRPIKPLPRRAA</sequence>
<keyword evidence="3" id="KW-1185">Reference proteome</keyword>
<evidence type="ECO:0000313" key="3">
    <source>
        <dbReference type="Proteomes" id="UP000183567"/>
    </source>
</evidence>
<feature type="region of interest" description="Disordered" evidence="1">
    <location>
        <begin position="1"/>
        <end position="56"/>
    </location>
</feature>
<accession>A0A1J8Q402</accession>
<proteinExistence type="predicted"/>